<evidence type="ECO:0000313" key="3">
    <source>
        <dbReference type="Proteomes" id="UP000014071"/>
    </source>
</evidence>
<evidence type="ECO:0000313" key="2">
    <source>
        <dbReference type="EMBL" id="GAC94241.1"/>
    </source>
</evidence>
<dbReference type="HOGENOM" id="CLU_051899_0_0_1"/>
<protein>
    <submittedName>
        <fullName evidence="2">Uncharacterized protein</fullName>
    </submittedName>
</protein>
<feature type="compositionally biased region" description="Low complexity" evidence="1">
    <location>
        <begin position="13"/>
        <end position="24"/>
    </location>
</feature>
<accession>R9NZM1</accession>
<dbReference type="AlphaFoldDB" id="R9NZM1"/>
<feature type="region of interest" description="Disordered" evidence="1">
    <location>
        <begin position="360"/>
        <end position="400"/>
    </location>
</feature>
<dbReference type="RefSeq" id="XP_012187828.1">
    <property type="nucleotide sequence ID" value="XM_012332438.1"/>
</dbReference>
<dbReference type="eggNOG" id="ENOG502TAS3">
    <property type="taxonomic scope" value="Eukaryota"/>
</dbReference>
<sequence>MFLPRKLQKRSNAGRAAAPIATKTAAEDPNDKVIKVVESPQKGQQSSLLHDSPSANRSDTLGASLSPPPKSCRTGVEAAKLDRLVDFLYMRLSPLNLTLSQTKHPPDGRDPGDAPQQAYSNTLPKTSSDQPFIESKSATIHLARLLTLLPGLDTRCKSVTLLSEALQTLATGAAANWFVVHEDTFVLEWLPPYIRFKDLISTSWSPSLISPQLAPLLVYAESIPPKIRTRAQAAAYVHNLMFARLTDQTGPGIVVGVFEPSTVDRYLMTGRNEPLPASVLEEKWTSGRGFFLLNSSDLVSSLCSEYPWHFSDRAVNEEKYDKTKLIGGTTEPIRCLSWGGWVEMREQYCKQQELIKEKAQTASSGQCEPEGKLDSTHANTVQDRRERKSTGEPSGGNQRGKWYRGTILLLSLHPTPSTSDALIVPPFNEASQVTPEFLHRYLKPQLEQRVPESISYIHSHRSASTDAAVVQAAIRTAHPHLANQLLTHFSELKSMDETDEDQYWFQMPDKPRISALNRLRRISAKLNTDTA</sequence>
<evidence type="ECO:0000256" key="1">
    <source>
        <dbReference type="SAM" id="MobiDB-lite"/>
    </source>
</evidence>
<reference evidence="3" key="1">
    <citation type="journal article" date="2013" name="Genome Announc.">
        <title>Draft genome sequence of the basidiomycetous yeast-like fungus Pseudozyma hubeiensis SY62, which produces an abundant amount of the biosurfactant mannosylerythritol lipids.</title>
        <authorList>
            <person name="Konishi M."/>
            <person name="Hatada Y."/>
            <person name="Horiuchi J."/>
        </authorList>
    </citation>
    <scope>NUCLEOTIDE SEQUENCE [LARGE SCALE GENOMIC DNA]</scope>
    <source>
        <strain evidence="3">SY62</strain>
    </source>
</reference>
<feature type="region of interest" description="Disordered" evidence="1">
    <location>
        <begin position="99"/>
        <end position="130"/>
    </location>
</feature>
<feature type="compositionally biased region" description="Basic and acidic residues" evidence="1">
    <location>
        <begin position="25"/>
        <end position="35"/>
    </location>
</feature>
<dbReference type="Proteomes" id="UP000014071">
    <property type="component" value="Unassembled WGS sequence"/>
</dbReference>
<dbReference type="EMBL" id="DF238783">
    <property type="protein sequence ID" value="GAC94241.1"/>
    <property type="molecule type" value="Genomic_DNA"/>
</dbReference>
<proteinExistence type="predicted"/>
<organism evidence="2 3">
    <name type="scientific">Pseudozyma hubeiensis (strain SY62)</name>
    <name type="common">Yeast</name>
    <dbReference type="NCBI Taxonomy" id="1305764"/>
    <lineage>
        <taxon>Eukaryota</taxon>
        <taxon>Fungi</taxon>
        <taxon>Dikarya</taxon>
        <taxon>Basidiomycota</taxon>
        <taxon>Ustilaginomycotina</taxon>
        <taxon>Ustilaginomycetes</taxon>
        <taxon>Ustilaginales</taxon>
        <taxon>Ustilaginaceae</taxon>
        <taxon>Pseudozyma</taxon>
    </lineage>
</organism>
<feature type="compositionally biased region" description="Polar residues" evidence="1">
    <location>
        <begin position="41"/>
        <end position="63"/>
    </location>
</feature>
<feature type="region of interest" description="Disordered" evidence="1">
    <location>
        <begin position="1"/>
        <end position="74"/>
    </location>
</feature>
<dbReference type="OrthoDB" id="2549635at2759"/>
<feature type="compositionally biased region" description="Polar residues" evidence="1">
    <location>
        <begin position="117"/>
        <end position="130"/>
    </location>
</feature>
<dbReference type="GeneID" id="24107107"/>
<name>R9NZM1_PSEHS</name>
<gene>
    <name evidence="2" type="ORF">PHSY_001812</name>
</gene>
<keyword evidence="3" id="KW-1185">Reference proteome</keyword>